<accession>A0A409W2R4</accession>
<dbReference type="AlphaFoldDB" id="A0A409W2R4"/>
<evidence type="ECO:0000259" key="1">
    <source>
        <dbReference type="Pfam" id="PF18885"/>
    </source>
</evidence>
<sequence length="610" mass="67455">MSADVRNNAPSITPCLIVIEDLDYDATLNSPVSKAVSAQLKLLDALCSVARLRCHKTFQIRLLIASSYKAYLKRHFEGEPYRHITTRIPVDEYPPYFKEETDACSDGESFIERDTQKTLNVIRGVVDLPLSSYVVIMFLSLTITFLTTVLTAKDGPLGGGGSILQTGHELSVNQTWDILKSAVVEEAFSTPSKTYLRSKEQEDKLYHSIKSIRSGQEKDWPILWVNGHVEQRTQERTTDLMQILSRRLAVDGHLAATYFCTSSTRGFLNWSAELHLIPTLAYQLAKSRPGTQPHIVAALQAHPKLLEQPARVQFDHLIKTPLLKDFLLGTFISDISPGSNASTSSPPTYFLIDAFHRCGSAAFQTEILHAISRLVSAYKGPPLTFIIGSSVTQTLSVNFFAHQHLALHTKSLIIDSSADDATILAGASLNPTPLLLRHAYSPIGQDHFYTVDSDEFVQSQHIAYRPLQLSHNPHHLQLYNAIGGVYSTSVPHSIPLYRLFNIGTGDHHYTTDLREVGDAINVGYELECITGFVLEKHGQPAMVNVSMGIGMGDRVVRYPGGGMAAPWELRRMWSGGKRDHVLLTDATGKEGPPADGYVDEGVIGRLVPLF</sequence>
<feature type="domain" description="DUF5648" evidence="1">
    <location>
        <begin position="438"/>
        <end position="536"/>
    </location>
</feature>
<comment type="caution">
    <text evidence="2">The sequence shown here is derived from an EMBL/GenBank/DDBJ whole genome shotgun (WGS) entry which is preliminary data.</text>
</comment>
<reference evidence="2 3" key="1">
    <citation type="journal article" date="2018" name="Evol. Lett.">
        <title>Horizontal gene cluster transfer increased hallucinogenic mushroom diversity.</title>
        <authorList>
            <person name="Reynolds H.T."/>
            <person name="Vijayakumar V."/>
            <person name="Gluck-Thaler E."/>
            <person name="Korotkin H.B."/>
            <person name="Matheny P.B."/>
            <person name="Slot J.C."/>
        </authorList>
    </citation>
    <scope>NUCLEOTIDE SEQUENCE [LARGE SCALE GENOMIC DNA]</scope>
    <source>
        <strain evidence="2 3">2629</strain>
    </source>
</reference>
<protein>
    <recommendedName>
        <fullName evidence="1">DUF5648 domain-containing protein</fullName>
    </recommendedName>
</protein>
<dbReference type="EMBL" id="NHTK01005851">
    <property type="protein sequence ID" value="PPQ72797.1"/>
    <property type="molecule type" value="Genomic_DNA"/>
</dbReference>
<name>A0A409W2R4_9AGAR</name>
<keyword evidence="3" id="KW-1185">Reference proteome</keyword>
<organism evidence="2 3">
    <name type="scientific">Panaeolus cyanescens</name>
    <dbReference type="NCBI Taxonomy" id="181874"/>
    <lineage>
        <taxon>Eukaryota</taxon>
        <taxon>Fungi</taxon>
        <taxon>Dikarya</taxon>
        <taxon>Basidiomycota</taxon>
        <taxon>Agaricomycotina</taxon>
        <taxon>Agaricomycetes</taxon>
        <taxon>Agaricomycetidae</taxon>
        <taxon>Agaricales</taxon>
        <taxon>Agaricineae</taxon>
        <taxon>Galeropsidaceae</taxon>
        <taxon>Panaeolus</taxon>
    </lineage>
</organism>
<dbReference type="Proteomes" id="UP000284842">
    <property type="component" value="Unassembled WGS sequence"/>
</dbReference>
<evidence type="ECO:0000313" key="3">
    <source>
        <dbReference type="Proteomes" id="UP000284842"/>
    </source>
</evidence>
<dbReference type="OrthoDB" id="9971254at2759"/>
<evidence type="ECO:0000313" key="2">
    <source>
        <dbReference type="EMBL" id="PPQ72797.1"/>
    </source>
</evidence>
<gene>
    <name evidence="2" type="ORF">CVT24_012905</name>
</gene>
<dbReference type="Pfam" id="PF18885">
    <property type="entry name" value="DUF5648"/>
    <property type="match status" value="1"/>
</dbReference>
<dbReference type="InterPro" id="IPR043708">
    <property type="entry name" value="DUF5648"/>
</dbReference>
<proteinExistence type="predicted"/>
<dbReference type="InParanoid" id="A0A409W2R4"/>